<evidence type="ECO:0000256" key="1">
    <source>
        <dbReference type="SAM" id="MobiDB-lite"/>
    </source>
</evidence>
<evidence type="ECO:0000313" key="2">
    <source>
        <dbReference type="EMBL" id="KXH47971.1"/>
    </source>
</evidence>
<dbReference type="EMBL" id="JEMN01001104">
    <property type="protein sequence ID" value="KXH47971.1"/>
    <property type="molecule type" value="Genomic_DNA"/>
</dbReference>
<feature type="compositionally biased region" description="Polar residues" evidence="1">
    <location>
        <begin position="341"/>
        <end position="359"/>
    </location>
</feature>
<name>A0A135TIH6_9PEZI</name>
<accession>A0A135TIH6</accession>
<reference evidence="2 3" key="1">
    <citation type="submission" date="2014-02" db="EMBL/GenBank/DDBJ databases">
        <title>The genome sequence of Colletotrichum nymphaeae SA-01.</title>
        <authorList>
            <person name="Baroncelli R."/>
            <person name="Thon M.R."/>
        </authorList>
    </citation>
    <scope>NUCLEOTIDE SEQUENCE [LARGE SCALE GENOMIC DNA]</scope>
    <source>
        <strain evidence="2 3">SA-01</strain>
    </source>
</reference>
<proteinExistence type="predicted"/>
<dbReference type="Proteomes" id="UP000070054">
    <property type="component" value="Unassembled WGS sequence"/>
</dbReference>
<protein>
    <submittedName>
        <fullName evidence="2">Uncharacterized protein</fullName>
    </submittedName>
</protein>
<organism evidence="2 3">
    <name type="scientific">Colletotrichum nymphaeae SA-01</name>
    <dbReference type="NCBI Taxonomy" id="1460502"/>
    <lineage>
        <taxon>Eukaryota</taxon>
        <taxon>Fungi</taxon>
        <taxon>Dikarya</taxon>
        <taxon>Ascomycota</taxon>
        <taxon>Pezizomycotina</taxon>
        <taxon>Sordariomycetes</taxon>
        <taxon>Hypocreomycetidae</taxon>
        <taxon>Glomerellales</taxon>
        <taxon>Glomerellaceae</taxon>
        <taxon>Colletotrichum</taxon>
        <taxon>Colletotrichum acutatum species complex</taxon>
    </lineage>
</organism>
<evidence type="ECO:0000313" key="3">
    <source>
        <dbReference type="Proteomes" id="UP000070054"/>
    </source>
</evidence>
<dbReference type="AlphaFoldDB" id="A0A135TIH6"/>
<comment type="caution">
    <text evidence="2">The sequence shown here is derived from an EMBL/GenBank/DDBJ whole genome shotgun (WGS) entry which is preliminary data.</text>
</comment>
<dbReference type="OrthoDB" id="4839702at2759"/>
<keyword evidence="3" id="KW-1185">Reference proteome</keyword>
<sequence>MFSNFLPARARTSRSQTPLAIMTQKPNVGSTTSAARRSVMAMDTGRIDWKEAFLFFYWDAKKLRTRPKEGHIIDRLIVEFFQQTRPSMADEGPVLNWDMTLFRLMNALRRQLGFDTTSEVTPSTYLFLGQIDPRDVWNQPPFVDWVRLETETQLLFTYANNTITRFLDHLVVEAYGRQRAPWTLYNPYLKTFQEAHDIENWSVPLPFGYAAEMLSHISWPESPQIAESAGLVHSQSHEIRFGISVGSTHRSAILAFPTEELTNTRIMNLTKRYYTAMLLWVGEMITGGAIESLPGLLNEQFKGWLKANDDEDNDESLTVSKSLWEAYRKVGLQPLHGDVISASSGSSGRPWTDGSSESFVETKKPARSSYFQAT</sequence>
<feature type="region of interest" description="Disordered" evidence="1">
    <location>
        <begin position="339"/>
        <end position="374"/>
    </location>
</feature>
<gene>
    <name evidence="2" type="ORF">CNYM01_02559</name>
</gene>